<dbReference type="HAMAP" id="MF_00374">
    <property type="entry name" value="Ribosomal_uL29"/>
    <property type="match status" value="1"/>
</dbReference>
<evidence type="ECO:0000256" key="1">
    <source>
        <dbReference type="ARBA" id="ARBA00009254"/>
    </source>
</evidence>
<reference evidence="6 7" key="1">
    <citation type="journal article" date="2016" name="Nat. Commun.">
        <title>Thousands of microbial genomes shed light on interconnected biogeochemical processes in an aquifer system.</title>
        <authorList>
            <person name="Anantharaman K."/>
            <person name="Brown C.T."/>
            <person name="Hug L.A."/>
            <person name="Sharon I."/>
            <person name="Castelle C.J."/>
            <person name="Probst A.J."/>
            <person name="Thomas B.C."/>
            <person name="Singh A."/>
            <person name="Wilkins M.J."/>
            <person name="Karaoz U."/>
            <person name="Brodie E.L."/>
            <person name="Williams K.H."/>
            <person name="Hubbard S.S."/>
            <person name="Banfield J.F."/>
        </authorList>
    </citation>
    <scope>NUCLEOTIDE SEQUENCE [LARGE SCALE GENOMIC DNA]</scope>
</reference>
<dbReference type="GO" id="GO:1990904">
    <property type="term" value="C:ribonucleoprotein complex"/>
    <property type="evidence" value="ECO:0007669"/>
    <property type="project" value="UniProtKB-KW"/>
</dbReference>
<evidence type="ECO:0000256" key="5">
    <source>
        <dbReference type="HAMAP-Rule" id="MF_00374"/>
    </source>
</evidence>
<proteinExistence type="inferred from homology"/>
<dbReference type="InterPro" id="IPR036049">
    <property type="entry name" value="Ribosomal_uL29_sf"/>
</dbReference>
<dbReference type="GO" id="GO:0003735">
    <property type="term" value="F:structural constituent of ribosome"/>
    <property type="evidence" value="ECO:0007669"/>
    <property type="project" value="InterPro"/>
</dbReference>
<dbReference type="Proteomes" id="UP000178532">
    <property type="component" value="Unassembled WGS sequence"/>
</dbReference>
<dbReference type="SUPFAM" id="SSF46561">
    <property type="entry name" value="Ribosomal protein L29 (L29p)"/>
    <property type="match status" value="1"/>
</dbReference>
<protein>
    <recommendedName>
        <fullName evidence="4 5">Large ribosomal subunit protein uL29</fullName>
    </recommendedName>
</protein>
<comment type="similarity">
    <text evidence="1 5">Belongs to the universal ribosomal protein uL29 family.</text>
</comment>
<evidence type="ECO:0000256" key="3">
    <source>
        <dbReference type="ARBA" id="ARBA00023274"/>
    </source>
</evidence>
<evidence type="ECO:0000313" key="6">
    <source>
        <dbReference type="EMBL" id="OGG61744.1"/>
    </source>
</evidence>
<evidence type="ECO:0000313" key="7">
    <source>
        <dbReference type="Proteomes" id="UP000178532"/>
    </source>
</evidence>
<gene>
    <name evidence="5" type="primary">rpmC</name>
    <name evidence="6" type="ORF">A3C19_00625</name>
</gene>
<dbReference type="EMBL" id="MFLI01000017">
    <property type="protein sequence ID" value="OGG61744.1"/>
    <property type="molecule type" value="Genomic_DNA"/>
</dbReference>
<dbReference type="InterPro" id="IPR001854">
    <property type="entry name" value="Ribosomal_uL29"/>
</dbReference>
<dbReference type="NCBIfam" id="TIGR00012">
    <property type="entry name" value="L29"/>
    <property type="match status" value="1"/>
</dbReference>
<evidence type="ECO:0000256" key="4">
    <source>
        <dbReference type="ARBA" id="ARBA00035204"/>
    </source>
</evidence>
<dbReference type="GO" id="GO:0006412">
    <property type="term" value="P:translation"/>
    <property type="evidence" value="ECO:0007669"/>
    <property type="project" value="UniProtKB-UniRule"/>
</dbReference>
<dbReference type="STRING" id="1798495.A3C19_00625"/>
<accession>A0A1F6DK02</accession>
<dbReference type="GO" id="GO:0005840">
    <property type="term" value="C:ribosome"/>
    <property type="evidence" value="ECO:0007669"/>
    <property type="project" value="UniProtKB-KW"/>
</dbReference>
<dbReference type="Gene3D" id="1.10.287.310">
    <property type="match status" value="1"/>
</dbReference>
<keyword evidence="2 5" id="KW-0689">Ribosomal protein</keyword>
<comment type="caution">
    <text evidence="6">The sequence shown here is derived from an EMBL/GenBank/DDBJ whole genome shotgun (WGS) entry which is preliminary data.</text>
</comment>
<evidence type="ECO:0000256" key="2">
    <source>
        <dbReference type="ARBA" id="ARBA00022980"/>
    </source>
</evidence>
<keyword evidence="3 5" id="KW-0687">Ribonucleoprotein</keyword>
<dbReference type="Pfam" id="PF00831">
    <property type="entry name" value="Ribosomal_L29"/>
    <property type="match status" value="1"/>
</dbReference>
<name>A0A1F6DK02_9BACT</name>
<sequence length="62" mass="7011">MTKKETMTATTNQELAELLLKTRETFRTERFSAAGARAKDPSAPKKLRRTIARVLTEQSSRS</sequence>
<organism evidence="6 7">
    <name type="scientific">Candidatus Kaiserbacteria bacterium RIFCSPHIGHO2_02_FULL_54_22</name>
    <dbReference type="NCBI Taxonomy" id="1798495"/>
    <lineage>
        <taxon>Bacteria</taxon>
        <taxon>Candidatus Kaiseribacteriota</taxon>
    </lineage>
</organism>
<dbReference type="AlphaFoldDB" id="A0A1F6DK02"/>